<dbReference type="AlphaFoldDB" id="B7PJE1"/>
<evidence type="ECO:0000256" key="2">
    <source>
        <dbReference type="ARBA" id="ARBA00004253"/>
    </source>
</evidence>
<reference evidence="10" key="2">
    <citation type="submission" date="2020-05" db="UniProtKB">
        <authorList>
            <consortium name="EnsemblMetazoa"/>
        </authorList>
    </citation>
    <scope>IDENTIFICATION</scope>
    <source>
        <strain evidence="10">wikel</strain>
    </source>
</reference>
<dbReference type="GO" id="GO:0071949">
    <property type="term" value="F:FAD binding"/>
    <property type="evidence" value="ECO:0007669"/>
    <property type="project" value="InterPro"/>
</dbReference>
<feature type="binding site" evidence="7">
    <location>
        <position position="164"/>
    </location>
    <ligand>
        <name>FAD</name>
        <dbReference type="ChEBI" id="CHEBI:57692"/>
    </ligand>
</feature>
<accession>B7PJE1</accession>
<feature type="binding site" evidence="7">
    <location>
        <position position="307"/>
    </location>
    <ligand>
        <name>D-dopa</name>
        <dbReference type="ChEBI" id="CHEBI:149689"/>
    </ligand>
</feature>
<dbReference type="PIRSF" id="PIRSF000189">
    <property type="entry name" value="D-aa_oxidase"/>
    <property type="match status" value="1"/>
</dbReference>
<comment type="cofactor">
    <cofactor evidence="1 7">
        <name>FAD</name>
        <dbReference type="ChEBI" id="CHEBI:57692"/>
    </cofactor>
</comment>
<dbReference type="PROSITE" id="PS00677">
    <property type="entry name" value="DAO"/>
    <property type="match status" value="1"/>
</dbReference>
<dbReference type="GO" id="GO:0003884">
    <property type="term" value="F:D-amino-acid oxidase activity"/>
    <property type="evidence" value="ECO:0000318"/>
    <property type="project" value="GO_Central"/>
</dbReference>
<dbReference type="EMBL" id="DS725965">
    <property type="protein sequence ID" value="EEC06713.1"/>
    <property type="molecule type" value="Genomic_DNA"/>
</dbReference>
<dbReference type="InParanoid" id="B7PJE1"/>
<feature type="binding site" evidence="7">
    <location>
        <begin position="306"/>
        <end position="311"/>
    </location>
    <ligand>
        <name>FAD</name>
        <dbReference type="ChEBI" id="CHEBI:57692"/>
    </ligand>
</feature>
<gene>
    <name evidence="9" type="ORF">IscW_ISCW004359</name>
</gene>
<dbReference type="EMBL" id="ABJB010653286">
    <property type="status" value="NOT_ANNOTATED_CDS"/>
    <property type="molecule type" value="Genomic_DNA"/>
</dbReference>
<sequence>MGPRVAVIGAGIIGMTTALRASETCPDAIIDVIAEKFTPHTTGDVAAGLFKPYIIKGVPEEKMRQWCLDSFAFYSNLLKREDSGRLGLSLMPAYLLSKHSTPRPLHADAFLHYRDVTDKELKNFPSNYKFGSYIISMTIECKKLLPHLMKWFLKRGGRFIEKKVKNLEELFQTYDVIFNCTGVGALFLTPDVELQPVRGHLIRVRAPWIKYAIMGDDDVYIIPNIDEVVLGTTAEVGNFSLIPNEETHKKIWERCVNVLPSLKTAEIITDTVGLRPGRTSVRIEREDRIVEETGKTVTIIHNYGHGGSGVTLSWGCACDAVKIVEDVLCESRRTGGV</sequence>
<feature type="binding site" evidence="7">
    <location>
        <position position="181"/>
    </location>
    <ligand>
        <name>FAD</name>
        <dbReference type="ChEBI" id="CHEBI:57692"/>
    </ligand>
</feature>
<evidence type="ECO:0000256" key="7">
    <source>
        <dbReference type="PIRSR" id="PIRSR000189-1"/>
    </source>
</evidence>
<dbReference type="EC" id="1.4.3.1" evidence="9"/>
<feature type="binding site" evidence="7">
    <location>
        <begin position="47"/>
        <end position="49"/>
    </location>
    <ligand>
        <name>FAD</name>
        <dbReference type="ChEBI" id="CHEBI:57692"/>
    </ligand>
</feature>
<dbReference type="EnsemblMetazoa" id="ISCW004359-RA">
    <property type="protein sequence ID" value="ISCW004359-PA"/>
    <property type="gene ID" value="ISCW004359"/>
</dbReference>
<evidence type="ECO:0000256" key="3">
    <source>
        <dbReference type="ARBA" id="ARBA00006730"/>
    </source>
</evidence>
<feature type="binding site" evidence="7">
    <location>
        <position position="220"/>
    </location>
    <ligand>
        <name>D-dopa</name>
        <dbReference type="ChEBI" id="CHEBI:149689"/>
    </ligand>
</feature>
<dbReference type="GO" id="GO:0008445">
    <property type="term" value="F:D-aspartate oxidase activity"/>
    <property type="evidence" value="ECO:0007669"/>
    <property type="project" value="UniProtKB-EC"/>
</dbReference>
<dbReference type="Gene3D" id="3.40.50.720">
    <property type="entry name" value="NAD(P)-binding Rossmann-like Domain"/>
    <property type="match status" value="1"/>
</dbReference>
<dbReference type="InterPro" id="IPR006076">
    <property type="entry name" value="FAD-dep_OxRdtase"/>
</dbReference>
<dbReference type="VEuPathDB" id="VectorBase:ISCI004359"/>
<dbReference type="PaxDb" id="6945-B7PJE1"/>
<dbReference type="GO" id="GO:0005737">
    <property type="term" value="C:cytoplasm"/>
    <property type="evidence" value="ECO:0000318"/>
    <property type="project" value="GO_Central"/>
</dbReference>
<dbReference type="VEuPathDB" id="VectorBase:ISCP_031416"/>
<keyword evidence="11" id="KW-1185">Reference proteome</keyword>
<dbReference type="FunCoup" id="B7PJE1">
    <property type="interactions" value="295"/>
</dbReference>
<comment type="subcellular location">
    <subcellularLocation>
        <location evidence="2">Peroxisome matrix</location>
    </subcellularLocation>
</comment>
<proteinExistence type="inferred from homology"/>
<evidence type="ECO:0000259" key="8">
    <source>
        <dbReference type="Pfam" id="PF01266"/>
    </source>
</evidence>
<keyword evidence="6 9" id="KW-0560">Oxidoreductase</keyword>
<feature type="binding site" evidence="7">
    <location>
        <position position="275"/>
    </location>
    <ligand>
        <name>D-dopa</name>
        <dbReference type="ChEBI" id="CHEBI:149689"/>
    </ligand>
</feature>
<dbReference type="EMBL" id="ABJB010760720">
    <property type="status" value="NOT_ANNOTATED_CDS"/>
    <property type="molecule type" value="Genomic_DNA"/>
</dbReference>
<keyword evidence="5 7" id="KW-0274">FAD</keyword>
<evidence type="ECO:0000256" key="4">
    <source>
        <dbReference type="ARBA" id="ARBA00022630"/>
    </source>
</evidence>
<evidence type="ECO:0000256" key="1">
    <source>
        <dbReference type="ARBA" id="ARBA00001974"/>
    </source>
</evidence>
<evidence type="ECO:0000256" key="6">
    <source>
        <dbReference type="ARBA" id="ARBA00023002"/>
    </source>
</evidence>
<dbReference type="VEuPathDB" id="VectorBase:ISCW004359"/>
<dbReference type="OrthoDB" id="2015447at2759"/>
<dbReference type="STRING" id="6945.B7PJE1"/>
<feature type="domain" description="FAD dependent oxidoreductase" evidence="8">
    <location>
        <begin position="4"/>
        <end position="317"/>
    </location>
</feature>
<reference evidence="9 11" key="1">
    <citation type="submission" date="2008-03" db="EMBL/GenBank/DDBJ databases">
        <title>Annotation of Ixodes scapularis.</title>
        <authorList>
            <consortium name="Ixodes scapularis Genome Project Consortium"/>
            <person name="Caler E."/>
            <person name="Hannick L.I."/>
            <person name="Bidwell S."/>
            <person name="Joardar V."/>
            <person name="Thiagarajan M."/>
            <person name="Amedeo P."/>
            <person name="Galinsky K.J."/>
            <person name="Schobel S."/>
            <person name="Inman J."/>
            <person name="Hostetler J."/>
            <person name="Miller J."/>
            <person name="Hammond M."/>
            <person name="Megy K."/>
            <person name="Lawson D."/>
            <person name="Kodira C."/>
            <person name="Sutton G."/>
            <person name="Meyer J."/>
            <person name="Hill C.A."/>
            <person name="Birren B."/>
            <person name="Nene V."/>
            <person name="Collins F."/>
            <person name="Alarcon-Chaidez F."/>
            <person name="Wikel S."/>
            <person name="Strausberg R."/>
        </authorList>
    </citation>
    <scope>NUCLEOTIDE SEQUENCE [LARGE SCALE GENOMIC DNA]</scope>
    <source>
        <strain evidence="11">Wikel</strain>
        <strain evidence="9">Wikel colony</strain>
    </source>
</reference>
<comment type="similarity">
    <text evidence="3">Belongs to the DAMOX/DASOX family.</text>
</comment>
<evidence type="ECO:0000313" key="11">
    <source>
        <dbReference type="Proteomes" id="UP000001555"/>
    </source>
</evidence>
<dbReference type="Pfam" id="PF01266">
    <property type="entry name" value="DAO"/>
    <property type="match status" value="1"/>
</dbReference>
<dbReference type="PANTHER" id="PTHR11530">
    <property type="entry name" value="D-AMINO ACID OXIDASE"/>
    <property type="match status" value="1"/>
</dbReference>
<keyword evidence="4" id="KW-0285">Flavoprotein</keyword>
<dbReference type="HOGENOM" id="CLU_034311_0_2_1"/>
<dbReference type="SUPFAM" id="SSF51971">
    <property type="entry name" value="Nucleotide-binding domain"/>
    <property type="match status" value="1"/>
</dbReference>
<dbReference type="SUPFAM" id="SSF54373">
    <property type="entry name" value="FAD-linked reductases, C-terminal domain"/>
    <property type="match status" value="1"/>
</dbReference>
<dbReference type="GO" id="GO:0005782">
    <property type="term" value="C:peroxisomal matrix"/>
    <property type="evidence" value="ECO:0007669"/>
    <property type="project" value="UniProtKB-SubCell"/>
</dbReference>
<dbReference type="Gene3D" id="3.30.9.10">
    <property type="entry name" value="D-Amino Acid Oxidase, subunit A, domain 2"/>
    <property type="match status" value="1"/>
</dbReference>
<dbReference type="GO" id="GO:0019478">
    <property type="term" value="P:D-amino acid catabolic process"/>
    <property type="evidence" value="ECO:0000318"/>
    <property type="project" value="GO_Central"/>
</dbReference>
<dbReference type="InterPro" id="IPR006181">
    <property type="entry name" value="D-amino_acid_oxidase_CS"/>
</dbReference>
<protein>
    <submittedName>
        <fullName evidence="9 10">D-amino acid oxidase, putative</fullName>
        <ecNumber evidence="9">1.4.3.1</ecNumber>
    </submittedName>
</protein>
<dbReference type="InterPro" id="IPR023209">
    <property type="entry name" value="DAO"/>
</dbReference>
<evidence type="ECO:0000313" key="9">
    <source>
        <dbReference type="EMBL" id="EEC06713.1"/>
    </source>
</evidence>
<organism>
    <name type="scientific">Ixodes scapularis</name>
    <name type="common">Black-legged tick</name>
    <name type="synonym">Deer tick</name>
    <dbReference type="NCBI Taxonomy" id="6945"/>
    <lineage>
        <taxon>Eukaryota</taxon>
        <taxon>Metazoa</taxon>
        <taxon>Ecdysozoa</taxon>
        <taxon>Arthropoda</taxon>
        <taxon>Chelicerata</taxon>
        <taxon>Arachnida</taxon>
        <taxon>Acari</taxon>
        <taxon>Parasitiformes</taxon>
        <taxon>Ixodida</taxon>
        <taxon>Ixodoidea</taxon>
        <taxon>Ixodidae</taxon>
        <taxon>Ixodinae</taxon>
        <taxon>Ixodes</taxon>
    </lineage>
</organism>
<evidence type="ECO:0000313" key="10">
    <source>
        <dbReference type="EnsemblMetazoa" id="ISCW004359-PA"/>
    </source>
</evidence>
<evidence type="ECO:0000256" key="5">
    <source>
        <dbReference type="ARBA" id="ARBA00022827"/>
    </source>
</evidence>
<dbReference type="Proteomes" id="UP000001555">
    <property type="component" value="Unassembled WGS sequence"/>
</dbReference>
<dbReference type="PANTHER" id="PTHR11530:SF11">
    <property type="entry name" value="D-ASPARTATE OXIDASE"/>
    <property type="match status" value="1"/>
</dbReference>
<name>B7PJE1_IXOSC</name>